<feature type="transmembrane region" description="Helical" evidence="1">
    <location>
        <begin position="192"/>
        <end position="208"/>
    </location>
</feature>
<keyword evidence="1" id="KW-1133">Transmembrane helix</keyword>
<reference evidence="4 5" key="1">
    <citation type="journal article" date="2015" name="Genome Announc.">
        <title>Expanding the biotechnology potential of lactobacilli through comparative genomics of 213 strains and associated genera.</title>
        <authorList>
            <person name="Sun Z."/>
            <person name="Harris H.M."/>
            <person name="McCann A."/>
            <person name="Guo C."/>
            <person name="Argimon S."/>
            <person name="Zhang W."/>
            <person name="Yang X."/>
            <person name="Jeffery I.B."/>
            <person name="Cooney J.C."/>
            <person name="Kagawa T.F."/>
            <person name="Liu W."/>
            <person name="Song Y."/>
            <person name="Salvetti E."/>
            <person name="Wrobel A."/>
            <person name="Rasinkangas P."/>
            <person name="Parkhill J."/>
            <person name="Rea M.C."/>
            <person name="O'Sullivan O."/>
            <person name="Ritari J."/>
            <person name="Douillard F.P."/>
            <person name="Paul Ross R."/>
            <person name="Yang R."/>
            <person name="Briner A.E."/>
            <person name="Felis G.E."/>
            <person name="de Vos W.M."/>
            <person name="Barrangou R."/>
            <person name="Klaenhammer T.R."/>
            <person name="Caufield P.W."/>
            <person name="Cui Y."/>
            <person name="Zhang H."/>
            <person name="O'Toole P.W."/>
        </authorList>
    </citation>
    <scope>NUCLEOTIDE SEQUENCE [LARGE SCALE GENOMIC DNA]</scope>
    <source>
        <strain evidence="2 5">ATCC BAA-66</strain>
        <strain evidence="3 4">DSM 13344</strain>
    </source>
</reference>
<dbReference type="EMBL" id="JQAT01000006">
    <property type="protein sequence ID" value="KRN27709.1"/>
    <property type="molecule type" value="Genomic_DNA"/>
</dbReference>
<evidence type="ECO:0008006" key="6">
    <source>
        <dbReference type="Google" id="ProtNLM"/>
    </source>
</evidence>
<evidence type="ECO:0000256" key="1">
    <source>
        <dbReference type="SAM" id="Phobius"/>
    </source>
</evidence>
<feature type="transmembrane region" description="Helical" evidence="1">
    <location>
        <begin position="108"/>
        <end position="130"/>
    </location>
</feature>
<feature type="transmembrane region" description="Helical" evidence="1">
    <location>
        <begin position="273"/>
        <end position="290"/>
    </location>
</feature>
<dbReference type="Proteomes" id="UP000051751">
    <property type="component" value="Unassembled WGS sequence"/>
</dbReference>
<feature type="transmembrane region" description="Helical" evidence="1">
    <location>
        <begin position="215"/>
        <end position="232"/>
    </location>
</feature>
<feature type="transmembrane region" description="Helical" evidence="1">
    <location>
        <begin position="20"/>
        <end position="40"/>
    </location>
</feature>
<feature type="transmembrane region" description="Helical" evidence="1">
    <location>
        <begin position="169"/>
        <end position="186"/>
    </location>
</feature>
<comment type="caution">
    <text evidence="2">The sequence shown here is derived from an EMBL/GenBank/DDBJ whole genome shotgun (WGS) entry which is preliminary data.</text>
</comment>
<accession>A0A0R2FSH7</accession>
<feature type="transmembrane region" description="Helical" evidence="1">
    <location>
        <begin position="82"/>
        <end position="103"/>
    </location>
</feature>
<evidence type="ECO:0000313" key="2">
    <source>
        <dbReference type="EMBL" id="KRN27709.1"/>
    </source>
</evidence>
<evidence type="ECO:0000313" key="5">
    <source>
        <dbReference type="Proteomes" id="UP000051751"/>
    </source>
</evidence>
<evidence type="ECO:0000313" key="3">
    <source>
        <dbReference type="EMBL" id="KRN30326.1"/>
    </source>
</evidence>
<dbReference type="EMBL" id="JQAZ01000007">
    <property type="protein sequence ID" value="KRN30326.1"/>
    <property type="molecule type" value="Genomic_DNA"/>
</dbReference>
<sequence>MTTRSRSAQQGGKGSLKWLVWLFLALSFAFFAYLSATLPITGDDFGWASGFGANYFKSGRWLTYDGRYLGDWLIITMMRVRWFKIVVYAAGFTGILYLISLFFPKRRLFYTVGSFVLLMGMPVTLFAQTFGWNAGFVNYVPSVLVPLGMLYLFRKYLYYQSVPLRKRTDYWLTAFILPLAILGQFFAEHITLFNVVLSIAALGYFWYFQKQKARFLWGYAAGSVIGALLMFSDGAYHSVAKNADQYRHVKLSLDTVLATIRNTLFTNLASKNLLILLVVSVVALFLIVRADWKLSHKVLLGVSLWLEPLYQIFLRTTGISHTHLILNVNMGLTLLYFVALLVFLWRCLPHKQAAELTSYLVMAILLVAPFAVASPVGPRCFFASYILLILFTLLLISETVGEQLSSQGTLWLTVLLMAAALGQAVPLMRDAHDMQQARQLQVAYLYFQTQDKQKSYAKVTLQYLEVPHRHLIWQVASQSNDWEYNEYYLIPGHAGGTVIPYSQWHKIYLKEPNTEQFFQRMYWGQ</sequence>
<dbReference type="OrthoDB" id="1821221at2"/>
<evidence type="ECO:0000313" key="4">
    <source>
        <dbReference type="Proteomes" id="UP000051645"/>
    </source>
</evidence>
<keyword evidence="1" id="KW-0812">Transmembrane</keyword>
<dbReference type="STRING" id="81857.IV38_GL001922"/>
<dbReference type="Pfam" id="PF19528">
    <property type="entry name" value="DUF6056"/>
    <property type="match status" value="1"/>
</dbReference>
<dbReference type="RefSeq" id="WP_057770818.1">
    <property type="nucleotide sequence ID" value="NZ_JQAT01000006.1"/>
</dbReference>
<dbReference type="AlphaFoldDB" id="A0A0R2FSH7"/>
<feature type="transmembrane region" description="Helical" evidence="1">
    <location>
        <begin position="356"/>
        <end position="373"/>
    </location>
</feature>
<dbReference type="Proteomes" id="UP000051645">
    <property type="component" value="Unassembled WGS sequence"/>
</dbReference>
<feature type="transmembrane region" description="Helical" evidence="1">
    <location>
        <begin position="380"/>
        <end position="397"/>
    </location>
</feature>
<dbReference type="InterPro" id="IPR045691">
    <property type="entry name" value="DUF6056"/>
</dbReference>
<protein>
    <recommendedName>
        <fullName evidence="6">Teichoic acid polysaccharide export protein</fullName>
    </recommendedName>
</protein>
<dbReference type="PATRIC" id="fig|81857.3.peg.1947"/>
<organism evidence="2 5">
    <name type="scientific">Lactobacillus selangorensis</name>
    <dbReference type="NCBI Taxonomy" id="81857"/>
    <lineage>
        <taxon>Bacteria</taxon>
        <taxon>Bacillati</taxon>
        <taxon>Bacillota</taxon>
        <taxon>Bacilli</taxon>
        <taxon>Lactobacillales</taxon>
        <taxon>Lactobacillaceae</taxon>
        <taxon>Lactobacillus</taxon>
    </lineage>
</organism>
<name>A0A0R2FSH7_9LACO</name>
<keyword evidence="4" id="KW-1185">Reference proteome</keyword>
<gene>
    <name evidence="2" type="ORF">IV38_GL001922</name>
    <name evidence="3" type="ORF">IV40_GL001915</name>
</gene>
<feature type="transmembrane region" description="Helical" evidence="1">
    <location>
        <begin position="324"/>
        <end position="344"/>
    </location>
</feature>
<feature type="transmembrane region" description="Helical" evidence="1">
    <location>
        <begin position="409"/>
        <end position="428"/>
    </location>
</feature>
<feature type="transmembrane region" description="Helical" evidence="1">
    <location>
        <begin position="136"/>
        <end position="157"/>
    </location>
</feature>
<proteinExistence type="predicted"/>
<keyword evidence="1" id="KW-0472">Membrane</keyword>